<evidence type="ECO:0000313" key="2">
    <source>
        <dbReference type="Proteomes" id="UP000009138"/>
    </source>
</evidence>
<accession>I1BV95</accession>
<protein>
    <submittedName>
        <fullName evidence="1">Uncharacterized protein</fullName>
    </submittedName>
</protein>
<reference evidence="1 2" key="1">
    <citation type="journal article" date="2009" name="PLoS Genet.">
        <title>Genomic analysis of the basal lineage fungus Rhizopus oryzae reveals a whole-genome duplication.</title>
        <authorList>
            <person name="Ma L.-J."/>
            <person name="Ibrahim A.S."/>
            <person name="Skory C."/>
            <person name="Grabherr M.G."/>
            <person name="Burger G."/>
            <person name="Butler M."/>
            <person name="Elias M."/>
            <person name="Idnurm A."/>
            <person name="Lang B.F."/>
            <person name="Sone T."/>
            <person name="Abe A."/>
            <person name="Calvo S.E."/>
            <person name="Corrochano L.M."/>
            <person name="Engels R."/>
            <person name="Fu J."/>
            <person name="Hansberg W."/>
            <person name="Kim J.-M."/>
            <person name="Kodira C.D."/>
            <person name="Koehrsen M.J."/>
            <person name="Liu B."/>
            <person name="Miranda-Saavedra D."/>
            <person name="O'Leary S."/>
            <person name="Ortiz-Castellanos L."/>
            <person name="Poulter R."/>
            <person name="Rodriguez-Romero J."/>
            <person name="Ruiz-Herrera J."/>
            <person name="Shen Y.-Q."/>
            <person name="Zeng Q."/>
            <person name="Galagan J."/>
            <person name="Birren B.W."/>
            <person name="Cuomo C.A."/>
            <person name="Wickes B.L."/>
        </authorList>
    </citation>
    <scope>NUCLEOTIDE SEQUENCE [LARGE SCALE GENOMIC DNA]</scope>
    <source>
        <strain evidence="2">RA 99-880 / ATCC MYA-4621 / FGSC 9543 / NRRL 43880</strain>
    </source>
</reference>
<organism evidence="1 2">
    <name type="scientific">Rhizopus delemar (strain RA 99-880 / ATCC MYA-4621 / FGSC 9543 / NRRL 43880)</name>
    <name type="common">Mucormycosis agent</name>
    <name type="synonym">Rhizopus arrhizus var. delemar</name>
    <dbReference type="NCBI Taxonomy" id="246409"/>
    <lineage>
        <taxon>Eukaryota</taxon>
        <taxon>Fungi</taxon>
        <taxon>Fungi incertae sedis</taxon>
        <taxon>Mucoromycota</taxon>
        <taxon>Mucoromycotina</taxon>
        <taxon>Mucoromycetes</taxon>
        <taxon>Mucorales</taxon>
        <taxon>Mucorineae</taxon>
        <taxon>Rhizopodaceae</taxon>
        <taxon>Rhizopus</taxon>
    </lineage>
</organism>
<dbReference type="InParanoid" id="I1BV95"/>
<keyword evidence="2" id="KW-1185">Reference proteome</keyword>
<evidence type="ECO:0000313" key="1">
    <source>
        <dbReference type="EMBL" id="EIE80125.1"/>
    </source>
</evidence>
<dbReference type="Proteomes" id="UP000009138">
    <property type="component" value="Unassembled WGS sequence"/>
</dbReference>
<dbReference type="AlphaFoldDB" id="I1BV95"/>
<sequence length="52" mass="6242">MMAFFCALMRMTKIGRVDRNEVAFSFAGIEWDEVLYKWVFVNFFLFIFPHIG</sequence>
<dbReference type="RefSeq" id="XP_067515521.1">
    <property type="nucleotide sequence ID" value="XM_067659420.1"/>
</dbReference>
<dbReference type="VEuPathDB" id="FungiDB:RO3G_04830"/>
<proteinExistence type="predicted"/>
<dbReference type="GeneID" id="93611801"/>
<gene>
    <name evidence="1" type="ORF">RO3G_04830</name>
</gene>
<dbReference type="EMBL" id="CH476734">
    <property type="protein sequence ID" value="EIE80125.1"/>
    <property type="molecule type" value="Genomic_DNA"/>
</dbReference>
<name>I1BV95_RHIO9</name>